<dbReference type="Proteomes" id="UP001516400">
    <property type="component" value="Unassembled WGS sequence"/>
</dbReference>
<gene>
    <name evidence="1" type="ORF">HHI36_007657</name>
</gene>
<name>A0ABD2MQM7_9CUCU</name>
<dbReference type="AlphaFoldDB" id="A0ABD2MQM7"/>
<comment type="caution">
    <text evidence="1">The sequence shown here is derived from an EMBL/GenBank/DDBJ whole genome shotgun (WGS) entry which is preliminary data.</text>
</comment>
<reference evidence="1 2" key="1">
    <citation type="journal article" date="2021" name="BMC Biol.">
        <title>Horizontally acquired antibacterial genes associated with adaptive radiation of ladybird beetles.</title>
        <authorList>
            <person name="Li H.S."/>
            <person name="Tang X.F."/>
            <person name="Huang Y.H."/>
            <person name="Xu Z.Y."/>
            <person name="Chen M.L."/>
            <person name="Du X.Y."/>
            <person name="Qiu B.Y."/>
            <person name="Chen P.T."/>
            <person name="Zhang W."/>
            <person name="Slipinski A."/>
            <person name="Escalona H.E."/>
            <person name="Waterhouse R.M."/>
            <person name="Zwick A."/>
            <person name="Pang H."/>
        </authorList>
    </citation>
    <scope>NUCLEOTIDE SEQUENCE [LARGE SCALE GENOMIC DNA]</scope>
    <source>
        <strain evidence="1">SYSU2018</strain>
    </source>
</reference>
<keyword evidence="2" id="KW-1185">Reference proteome</keyword>
<feature type="non-terminal residue" evidence="1">
    <location>
        <position position="1"/>
    </location>
</feature>
<sequence>NEETYRVVVRGDFTIDLDRPSSRMKRFCDVMSSYDLTPKILEYIYRMNDYHSRIDNILVNFLSFCIGQVIPELLKVAAPSCGRQNKEMMKRKLRVFSTSKLDGLKCELFNTDWSTMKNCKDPNEAYGKFPTTLRNVVDGICVRREVKECEGKSWVTIGIKTSSKKQYSLYQMKNKAGISTEYYKTYANILKRVVVKAKQMANEKYIQIIDR</sequence>
<evidence type="ECO:0000313" key="2">
    <source>
        <dbReference type="Proteomes" id="UP001516400"/>
    </source>
</evidence>
<accession>A0ABD2MQM7</accession>
<evidence type="ECO:0000313" key="1">
    <source>
        <dbReference type="EMBL" id="KAL3268549.1"/>
    </source>
</evidence>
<dbReference type="EMBL" id="JABFTP020000021">
    <property type="protein sequence ID" value="KAL3268549.1"/>
    <property type="molecule type" value="Genomic_DNA"/>
</dbReference>
<proteinExistence type="predicted"/>
<protein>
    <submittedName>
        <fullName evidence="1">Uncharacterized protein</fullName>
    </submittedName>
</protein>
<organism evidence="1 2">
    <name type="scientific">Cryptolaemus montrouzieri</name>
    <dbReference type="NCBI Taxonomy" id="559131"/>
    <lineage>
        <taxon>Eukaryota</taxon>
        <taxon>Metazoa</taxon>
        <taxon>Ecdysozoa</taxon>
        <taxon>Arthropoda</taxon>
        <taxon>Hexapoda</taxon>
        <taxon>Insecta</taxon>
        <taxon>Pterygota</taxon>
        <taxon>Neoptera</taxon>
        <taxon>Endopterygota</taxon>
        <taxon>Coleoptera</taxon>
        <taxon>Polyphaga</taxon>
        <taxon>Cucujiformia</taxon>
        <taxon>Coccinelloidea</taxon>
        <taxon>Coccinellidae</taxon>
        <taxon>Scymninae</taxon>
        <taxon>Scymnini</taxon>
        <taxon>Cryptolaemus</taxon>
    </lineage>
</organism>